<accession>A0A189PFZ8</accession>
<protein>
    <submittedName>
        <fullName evidence="2">Uncharacterized protein</fullName>
    </submittedName>
</protein>
<feature type="signal peptide" evidence="1">
    <location>
        <begin position="1"/>
        <end position="22"/>
    </location>
</feature>
<evidence type="ECO:0000313" key="2">
    <source>
        <dbReference type="EMBL" id="ALL42129.1"/>
    </source>
</evidence>
<keyword evidence="2" id="KW-0614">Plasmid</keyword>
<dbReference type="EMBL" id="KT033469">
    <property type="protein sequence ID" value="ALL42129.1"/>
    <property type="molecule type" value="Genomic_DNA"/>
</dbReference>
<dbReference type="AlphaFoldDB" id="A0A189PFZ8"/>
<organism evidence="2">
    <name type="scientific">Aeromonas salmonicida subsp. salmonicida</name>
    <dbReference type="NCBI Taxonomy" id="29491"/>
    <lineage>
        <taxon>Bacteria</taxon>
        <taxon>Pseudomonadati</taxon>
        <taxon>Pseudomonadota</taxon>
        <taxon>Gammaproteobacteria</taxon>
        <taxon>Aeromonadales</taxon>
        <taxon>Aeromonadaceae</taxon>
        <taxon>Aeromonas</taxon>
    </lineage>
</organism>
<feature type="chain" id="PRO_5008247368" evidence="1">
    <location>
        <begin position="23"/>
        <end position="146"/>
    </location>
</feature>
<proteinExistence type="predicted"/>
<keyword evidence="1" id="KW-0732">Signal</keyword>
<sequence length="146" mass="16023">MVQVMKKLLAVALVLTSFSGFSYTSPEDAFEDSDFVDVVYAPLVSDEAIYLTKGYESLRGTDEYIEVIMMVNSKLADECGAVAEPSNFAMSHLIAIMADAQKNGNHDVVKVGLDKVTCAIFNQDRLNQELDAKKGLQTPKQEVGHQ</sequence>
<name>A0A189PFZ8_AERSS</name>
<reference evidence="2" key="1">
    <citation type="submission" date="2015-06" db="EMBL/GenBank/DDBJ databases">
        <title>Antimicrobial resistance-carrying plasmid pAsa4 variants found in Aeromonas salmonicida subsp. salmonicida: general architecture, construction blocks and gene elimination.</title>
        <authorList>
            <person name="Tanaka K.H."/>
            <person name="Vincent A.T."/>
            <person name="Trudel M.V."/>
            <person name="Paquet V.E."/>
            <person name="Frenette M."/>
            <person name="Charette S.J."/>
        </authorList>
    </citation>
    <scope>NUCLEOTIDE SEQUENCE</scope>
    <source>
        <strain evidence="2">01-B522</strain>
        <plasmid evidence="2">pAsa4b</plasmid>
    </source>
</reference>
<evidence type="ECO:0000256" key="1">
    <source>
        <dbReference type="SAM" id="SignalP"/>
    </source>
</evidence>
<geneLocation type="plasmid" evidence="2">
    <name>pAsa4b</name>
</geneLocation>